<name>A0A2P5AX06_TREOI</name>
<accession>A0A2P5AX06</accession>
<proteinExistence type="predicted"/>
<reference evidence="2" key="1">
    <citation type="submission" date="2016-06" db="EMBL/GenBank/DDBJ databases">
        <title>Parallel loss of symbiosis genes in relatives of nitrogen-fixing non-legume Parasponia.</title>
        <authorList>
            <person name="Van Velzen R."/>
            <person name="Holmer R."/>
            <person name="Bu F."/>
            <person name="Rutten L."/>
            <person name="Van Zeijl A."/>
            <person name="Liu W."/>
            <person name="Santuari L."/>
            <person name="Cao Q."/>
            <person name="Sharma T."/>
            <person name="Shen D."/>
            <person name="Roswanjaya Y."/>
            <person name="Wardhani T."/>
            <person name="Kalhor M.S."/>
            <person name="Jansen J."/>
            <person name="Van den Hoogen J."/>
            <person name="Gungor B."/>
            <person name="Hartog M."/>
            <person name="Hontelez J."/>
            <person name="Verver J."/>
            <person name="Yang W.-C."/>
            <person name="Schijlen E."/>
            <person name="Repin R."/>
            <person name="Schilthuizen M."/>
            <person name="Schranz E."/>
            <person name="Heidstra R."/>
            <person name="Miyata K."/>
            <person name="Fedorova E."/>
            <person name="Kohlen W."/>
            <person name="Bisseling T."/>
            <person name="Smit S."/>
            <person name="Geurts R."/>
        </authorList>
    </citation>
    <scope>NUCLEOTIDE SEQUENCE [LARGE SCALE GENOMIC DNA]</scope>
    <source>
        <strain evidence="2">cv. RG33-2</strain>
    </source>
</reference>
<dbReference type="InParanoid" id="A0A2P5AX06"/>
<sequence>MPVGTRVEGAETNNLVSAARVSTSMNNRLFGDLALRGAAARVSNATGDMFDEVTNPMAPSNHNYTIIDSLMVDAGRNASKTTVGAAEGVHYGGNAPNTTVEDVHYDHDARCDVAGRSFAQVLGNSSNLEFVAQN</sequence>
<keyword evidence="2" id="KW-1185">Reference proteome</keyword>
<dbReference type="AlphaFoldDB" id="A0A2P5AX06"/>
<evidence type="ECO:0000313" key="2">
    <source>
        <dbReference type="Proteomes" id="UP000237000"/>
    </source>
</evidence>
<evidence type="ECO:0000313" key="1">
    <source>
        <dbReference type="EMBL" id="PON41069.1"/>
    </source>
</evidence>
<comment type="caution">
    <text evidence="1">The sequence shown here is derived from an EMBL/GenBank/DDBJ whole genome shotgun (WGS) entry which is preliminary data.</text>
</comment>
<dbReference type="EMBL" id="JXTC01000671">
    <property type="protein sequence ID" value="PON41069.1"/>
    <property type="molecule type" value="Genomic_DNA"/>
</dbReference>
<organism evidence="1 2">
    <name type="scientific">Trema orientale</name>
    <name type="common">Charcoal tree</name>
    <name type="synonym">Celtis orientalis</name>
    <dbReference type="NCBI Taxonomy" id="63057"/>
    <lineage>
        <taxon>Eukaryota</taxon>
        <taxon>Viridiplantae</taxon>
        <taxon>Streptophyta</taxon>
        <taxon>Embryophyta</taxon>
        <taxon>Tracheophyta</taxon>
        <taxon>Spermatophyta</taxon>
        <taxon>Magnoliopsida</taxon>
        <taxon>eudicotyledons</taxon>
        <taxon>Gunneridae</taxon>
        <taxon>Pentapetalae</taxon>
        <taxon>rosids</taxon>
        <taxon>fabids</taxon>
        <taxon>Rosales</taxon>
        <taxon>Cannabaceae</taxon>
        <taxon>Trema</taxon>
    </lineage>
</organism>
<gene>
    <name evidence="1" type="ORF">TorRG33x02_338930</name>
</gene>
<dbReference type="Proteomes" id="UP000237000">
    <property type="component" value="Unassembled WGS sequence"/>
</dbReference>
<protein>
    <submittedName>
        <fullName evidence="1">Uncharacterized protein</fullName>
    </submittedName>
</protein>